<dbReference type="RefSeq" id="XP_050557010.1">
    <property type="nucleotide sequence ID" value="XM_050701053.1"/>
</dbReference>
<dbReference type="GeneID" id="126911893"/>
<dbReference type="RefSeq" id="XP_050557014.1">
    <property type="nucleotide sequence ID" value="XM_050701057.1"/>
</dbReference>
<evidence type="ECO:0000313" key="2">
    <source>
        <dbReference type="RefSeq" id="XP_050557010.1"/>
    </source>
</evidence>
<evidence type="ECO:0000313" key="1">
    <source>
        <dbReference type="Proteomes" id="UP000829999"/>
    </source>
</evidence>
<sequence>MVNVLHANDIKSCIVHSKFLMYADDIKIYKACTTIQDCLLLQEDLCRLSQYCLVNKLHLSLPKCFFISFTKNKISINFQYTLNNTKLNKTECARDLGVLLDCKLHLDAHVDNRVNKALQMYGFVMRSCRDFRKPSTYLFLFKTLIRSQLEYAVPIWCPFYEKYKNAIEMVQKRFLRATHYKCFRNKISYTDLLKYYKILSLDSRRSLLMVMMLYGICNNKFNCIELSNELCYVVPRIIVQREVRVPQLFYTARCRTNAGVRAPLRQLVATYNSHFIDLDIFALSQSNFRKMACQLLADRP</sequence>
<dbReference type="RefSeq" id="XP_050557012.1">
    <property type="nucleotide sequence ID" value="XM_050701055.1"/>
</dbReference>
<proteinExistence type="predicted"/>
<dbReference type="Proteomes" id="UP000829999">
    <property type="component" value="Chromosome 19"/>
</dbReference>
<reference evidence="2 3" key="1">
    <citation type="submission" date="2025-04" db="UniProtKB">
        <authorList>
            <consortium name="RefSeq"/>
        </authorList>
    </citation>
    <scope>IDENTIFICATION</scope>
    <source>
        <tissue evidence="2 3">Whole larval tissue</tissue>
    </source>
</reference>
<evidence type="ECO:0000313" key="3">
    <source>
        <dbReference type="RefSeq" id="XP_050557011.1"/>
    </source>
</evidence>
<dbReference type="PANTHER" id="PTHR33332">
    <property type="entry name" value="REVERSE TRANSCRIPTASE DOMAIN-CONTAINING PROTEIN"/>
    <property type="match status" value="1"/>
</dbReference>
<gene>
    <name evidence="2 3 4 5" type="primary">LOC126911893</name>
</gene>
<evidence type="ECO:0000313" key="5">
    <source>
        <dbReference type="RefSeq" id="XP_050557014.1"/>
    </source>
</evidence>
<evidence type="ECO:0000313" key="4">
    <source>
        <dbReference type="RefSeq" id="XP_050557012.1"/>
    </source>
</evidence>
<name>A0A9R0F1C9_SPOFR</name>
<dbReference type="RefSeq" id="XP_050557011.1">
    <property type="nucleotide sequence ID" value="XM_050701054.1"/>
</dbReference>
<protein>
    <submittedName>
        <fullName evidence="2 3">Uncharacterized protein LOC126911893</fullName>
    </submittedName>
</protein>
<dbReference type="OrthoDB" id="426210at2759"/>
<keyword evidence="1" id="KW-1185">Reference proteome</keyword>
<accession>A0A9R0F1C9</accession>
<organism evidence="1 4">
    <name type="scientific">Spodoptera frugiperda</name>
    <name type="common">Fall armyworm</name>
    <dbReference type="NCBI Taxonomy" id="7108"/>
    <lineage>
        <taxon>Eukaryota</taxon>
        <taxon>Metazoa</taxon>
        <taxon>Ecdysozoa</taxon>
        <taxon>Arthropoda</taxon>
        <taxon>Hexapoda</taxon>
        <taxon>Insecta</taxon>
        <taxon>Pterygota</taxon>
        <taxon>Neoptera</taxon>
        <taxon>Endopterygota</taxon>
        <taxon>Lepidoptera</taxon>
        <taxon>Glossata</taxon>
        <taxon>Ditrysia</taxon>
        <taxon>Noctuoidea</taxon>
        <taxon>Noctuidae</taxon>
        <taxon>Amphipyrinae</taxon>
        <taxon>Spodoptera</taxon>
    </lineage>
</organism>
<dbReference type="AlphaFoldDB" id="A0A9R0F1C9"/>